<evidence type="ECO:0000313" key="2">
    <source>
        <dbReference type="EMBL" id="GBC99029.1"/>
    </source>
</evidence>
<keyword evidence="1" id="KW-0472">Membrane</keyword>
<feature type="transmembrane region" description="Helical" evidence="1">
    <location>
        <begin position="128"/>
        <end position="148"/>
    </location>
</feature>
<accession>A0A2H5XCW0</accession>
<sequence>MNAKTRTALIILTVLITWLPYLFGWFITPPGTRYFWLIYNPDDQNVHLMWARQAMEGAWRFSDLYTTEPHAGLFVHLYALVLGWFCRLTGLSLHLAYQLFRTLVAAFFLAVALRWGDELLPHSRARTAFAGLVAFSSGVGWLPVLLWWQGGQRPPVFFVDVSPELMMPEANSFLSLTVAPLAALGVALVLTVFLHLQTVCTAPDLRAAVRSAAIAACSGAVLANIHTYAAIPMLLAIVLWQVGDGVLTRSWRWRQRLTIAVACVPCLLVIVVQAVVFSRDVAFAQKAATPTLTPPWFVLLGSYGLVVAMAFAGLPVALRRVRDGERQWLLPLSWLLALLIAIHLPVSFQRKMIEGLHVALCWLAALAWGAWAQRHSLLRHRLALVTLIVATAPSHIAFFALNSHWLIHNNLLPERRLQPPYYLTEGHLRLMAWLERHAHRDDAVLCHPMLGNYLPVLTGRKVFVGHWAETLRFADKLRTAVAIWSGALPADQARQLFRRHRLRYALETEFERGATGGATALANYGSVVFQLGDDKVIRLGW</sequence>
<feature type="transmembrane region" description="Helical" evidence="1">
    <location>
        <begin position="95"/>
        <end position="116"/>
    </location>
</feature>
<reference evidence="3" key="1">
    <citation type="submission" date="2017-09" db="EMBL/GenBank/DDBJ databases">
        <title>Metaegenomics of thermophilic ammonia-oxidizing enrichment culture.</title>
        <authorList>
            <person name="Kato S."/>
            <person name="Suzuki K."/>
        </authorList>
    </citation>
    <scope>NUCLEOTIDE SEQUENCE [LARGE SCALE GENOMIC DNA]</scope>
</reference>
<dbReference type="AlphaFoldDB" id="A0A2H5XCW0"/>
<feature type="transmembrane region" description="Helical" evidence="1">
    <location>
        <begin position="352"/>
        <end position="371"/>
    </location>
</feature>
<gene>
    <name evidence="2" type="ORF">HRbin17_01550</name>
</gene>
<evidence type="ECO:0000256" key="1">
    <source>
        <dbReference type="SAM" id="Phobius"/>
    </source>
</evidence>
<name>A0A2H5XCW0_9BACT</name>
<feature type="transmembrane region" description="Helical" evidence="1">
    <location>
        <begin position="259"/>
        <end position="276"/>
    </location>
</feature>
<proteinExistence type="predicted"/>
<dbReference type="EMBL" id="BEHT01000019">
    <property type="protein sequence ID" value="GBC99029.1"/>
    <property type="molecule type" value="Genomic_DNA"/>
</dbReference>
<organism evidence="2 3">
    <name type="scientific">Candidatus Fervidibacter japonicus</name>
    <dbReference type="NCBI Taxonomy" id="2035412"/>
    <lineage>
        <taxon>Bacteria</taxon>
        <taxon>Candidatus Fervidibacterota</taxon>
        <taxon>Candidatus Fervidibacter</taxon>
    </lineage>
</organism>
<feature type="transmembrane region" description="Helical" evidence="1">
    <location>
        <begin position="229"/>
        <end position="247"/>
    </location>
</feature>
<feature type="transmembrane region" description="Helical" evidence="1">
    <location>
        <begin position="173"/>
        <end position="195"/>
    </location>
</feature>
<evidence type="ECO:0008006" key="4">
    <source>
        <dbReference type="Google" id="ProtNLM"/>
    </source>
</evidence>
<dbReference type="Proteomes" id="UP000236173">
    <property type="component" value="Unassembled WGS sequence"/>
</dbReference>
<comment type="caution">
    <text evidence="2">The sequence shown here is derived from an EMBL/GenBank/DDBJ whole genome shotgun (WGS) entry which is preliminary data.</text>
</comment>
<feature type="transmembrane region" description="Helical" evidence="1">
    <location>
        <begin position="383"/>
        <end position="407"/>
    </location>
</feature>
<feature type="transmembrane region" description="Helical" evidence="1">
    <location>
        <begin position="296"/>
        <end position="316"/>
    </location>
</feature>
<feature type="transmembrane region" description="Helical" evidence="1">
    <location>
        <begin position="328"/>
        <end position="346"/>
    </location>
</feature>
<protein>
    <recommendedName>
        <fullName evidence="4">Glycosyltransferase RgtA/B/C/D-like domain-containing protein</fullName>
    </recommendedName>
</protein>
<evidence type="ECO:0000313" key="3">
    <source>
        <dbReference type="Proteomes" id="UP000236173"/>
    </source>
</evidence>
<feature type="transmembrane region" description="Helical" evidence="1">
    <location>
        <begin position="7"/>
        <end position="27"/>
    </location>
</feature>
<keyword evidence="1" id="KW-0812">Transmembrane</keyword>
<keyword evidence="1" id="KW-1133">Transmembrane helix</keyword>